<evidence type="ECO:0000313" key="2">
    <source>
        <dbReference type="Proteomes" id="UP000187455"/>
    </source>
</evidence>
<proteinExistence type="predicted"/>
<evidence type="ECO:0000313" key="1">
    <source>
        <dbReference type="EMBL" id="OLY85347.1"/>
    </source>
</evidence>
<organism evidence="1 2">
    <name type="scientific">Smittium mucronatum</name>
    <dbReference type="NCBI Taxonomy" id="133383"/>
    <lineage>
        <taxon>Eukaryota</taxon>
        <taxon>Fungi</taxon>
        <taxon>Fungi incertae sedis</taxon>
        <taxon>Zoopagomycota</taxon>
        <taxon>Kickxellomycotina</taxon>
        <taxon>Harpellomycetes</taxon>
        <taxon>Harpellales</taxon>
        <taxon>Legeriomycetaceae</taxon>
        <taxon>Smittium</taxon>
    </lineage>
</organism>
<protein>
    <submittedName>
        <fullName evidence="1">Uncharacterized protein</fullName>
    </submittedName>
</protein>
<name>A0A1R0H8B7_9FUNG</name>
<gene>
    <name evidence="1" type="ORF">AYI68_g464</name>
</gene>
<accession>A0A1R0H8B7</accession>
<reference evidence="1 2" key="1">
    <citation type="journal article" date="2016" name="Mol. Biol. Evol.">
        <title>Genome-Wide Survey of Gut Fungi (Harpellales) Reveals the First Horizontally Transferred Ubiquitin Gene from a Mosquito Host.</title>
        <authorList>
            <person name="Wang Y."/>
            <person name="White M.M."/>
            <person name="Kvist S."/>
            <person name="Moncalvo J.M."/>
        </authorList>
    </citation>
    <scope>NUCLEOTIDE SEQUENCE [LARGE SCALE GENOMIC DNA]</scope>
    <source>
        <strain evidence="1 2">ALG-7-W6</strain>
    </source>
</reference>
<dbReference type="EMBL" id="LSSL01000143">
    <property type="protein sequence ID" value="OLY85347.1"/>
    <property type="molecule type" value="Genomic_DNA"/>
</dbReference>
<sequence>MSNHILVNSGANPYLFFPYVDSWLEVAENRDCDASVSISPKIPVIGYEIDLSVTWQENHSCPKSSVRISPIIPTMDSIQTLSVVRTESNGRNLDRWSTVGILSLRSPIGDGD</sequence>
<dbReference type="Proteomes" id="UP000187455">
    <property type="component" value="Unassembled WGS sequence"/>
</dbReference>
<comment type="caution">
    <text evidence="1">The sequence shown here is derived from an EMBL/GenBank/DDBJ whole genome shotgun (WGS) entry which is preliminary data.</text>
</comment>
<keyword evidence="2" id="KW-1185">Reference proteome</keyword>
<dbReference type="AlphaFoldDB" id="A0A1R0H8B7"/>